<organism evidence="2 3">
    <name type="scientific">Conyzicola nivalis</name>
    <dbReference type="NCBI Taxonomy" id="1477021"/>
    <lineage>
        <taxon>Bacteria</taxon>
        <taxon>Bacillati</taxon>
        <taxon>Actinomycetota</taxon>
        <taxon>Actinomycetes</taxon>
        <taxon>Micrococcales</taxon>
        <taxon>Microbacteriaceae</taxon>
        <taxon>Conyzicola</taxon>
    </lineage>
</organism>
<name>A0A916SU67_9MICO</name>
<dbReference type="RefSeq" id="WP_188511596.1">
    <property type="nucleotide sequence ID" value="NZ_BMGB01000002.1"/>
</dbReference>
<dbReference type="InterPro" id="IPR019681">
    <property type="entry name" value="DUF2530"/>
</dbReference>
<keyword evidence="1" id="KW-0472">Membrane</keyword>
<evidence type="ECO:0000313" key="2">
    <source>
        <dbReference type="EMBL" id="GGB13803.1"/>
    </source>
</evidence>
<feature type="transmembrane region" description="Helical" evidence="1">
    <location>
        <begin position="24"/>
        <end position="42"/>
    </location>
</feature>
<reference evidence="2" key="1">
    <citation type="journal article" date="2014" name="Int. J. Syst. Evol. Microbiol.">
        <title>Complete genome sequence of Corynebacterium casei LMG S-19264T (=DSM 44701T), isolated from a smear-ripened cheese.</title>
        <authorList>
            <consortium name="US DOE Joint Genome Institute (JGI-PGF)"/>
            <person name="Walter F."/>
            <person name="Albersmeier A."/>
            <person name="Kalinowski J."/>
            <person name="Ruckert C."/>
        </authorList>
    </citation>
    <scope>NUCLEOTIDE SEQUENCE</scope>
    <source>
        <strain evidence="2">CGMCC 1.12813</strain>
    </source>
</reference>
<evidence type="ECO:0008006" key="4">
    <source>
        <dbReference type="Google" id="ProtNLM"/>
    </source>
</evidence>
<keyword evidence="1" id="KW-0812">Transmembrane</keyword>
<dbReference type="Pfam" id="PF10745">
    <property type="entry name" value="DUF2530"/>
    <property type="match status" value="1"/>
</dbReference>
<dbReference type="Proteomes" id="UP000606922">
    <property type="component" value="Unassembled WGS sequence"/>
</dbReference>
<dbReference type="AlphaFoldDB" id="A0A916SU67"/>
<evidence type="ECO:0000256" key="1">
    <source>
        <dbReference type="SAM" id="Phobius"/>
    </source>
</evidence>
<gene>
    <name evidence="2" type="ORF">GCM10010979_30320</name>
</gene>
<comment type="caution">
    <text evidence="2">The sequence shown here is derived from an EMBL/GenBank/DDBJ whole genome shotgun (WGS) entry which is preliminary data.</text>
</comment>
<reference evidence="2" key="2">
    <citation type="submission" date="2020-09" db="EMBL/GenBank/DDBJ databases">
        <authorList>
            <person name="Sun Q."/>
            <person name="Zhou Y."/>
        </authorList>
    </citation>
    <scope>NUCLEOTIDE SEQUENCE</scope>
    <source>
        <strain evidence="2">CGMCC 1.12813</strain>
    </source>
</reference>
<protein>
    <recommendedName>
        <fullName evidence="4">DUF2530 domain-containing protein</fullName>
    </recommendedName>
</protein>
<keyword evidence="3" id="KW-1185">Reference proteome</keyword>
<dbReference type="EMBL" id="BMGB01000002">
    <property type="protein sequence ID" value="GGB13803.1"/>
    <property type="molecule type" value="Genomic_DNA"/>
</dbReference>
<feature type="transmembrane region" description="Helical" evidence="1">
    <location>
        <begin position="48"/>
        <end position="68"/>
    </location>
</feature>
<keyword evidence="1" id="KW-1133">Transmembrane helix</keyword>
<sequence length="73" mass="8105">MKLWLKDSERKPDPVPVKTDDRKAVLTGLALWIVALVVLLIVQPEPALLYTCATGIVLGLIGLIYTHARRNRA</sequence>
<accession>A0A916SU67</accession>
<evidence type="ECO:0000313" key="3">
    <source>
        <dbReference type="Proteomes" id="UP000606922"/>
    </source>
</evidence>
<proteinExistence type="predicted"/>